<sequence>MQIFLVAPWINQGSVVSGIAGDAFTEVIDEGSFSFAPAEIVISEPGGAVTESSGTSTGPVTSVLLKTWKTLRRI</sequence>
<organism evidence="1 2">
    <name type="scientific">Phytophthora megakarya</name>
    <dbReference type="NCBI Taxonomy" id="4795"/>
    <lineage>
        <taxon>Eukaryota</taxon>
        <taxon>Sar</taxon>
        <taxon>Stramenopiles</taxon>
        <taxon>Oomycota</taxon>
        <taxon>Peronosporomycetes</taxon>
        <taxon>Peronosporales</taxon>
        <taxon>Peronosporaceae</taxon>
        <taxon>Phytophthora</taxon>
    </lineage>
</organism>
<dbReference type="AlphaFoldDB" id="A0A225VCM4"/>
<dbReference type="Proteomes" id="UP000198211">
    <property type="component" value="Unassembled WGS sequence"/>
</dbReference>
<name>A0A225VCM4_9STRA</name>
<evidence type="ECO:0000313" key="1">
    <source>
        <dbReference type="EMBL" id="OWZ02679.1"/>
    </source>
</evidence>
<protein>
    <submittedName>
        <fullName evidence="1">Uncharacterized protein</fullName>
    </submittedName>
</protein>
<reference evidence="2" key="1">
    <citation type="submission" date="2017-03" db="EMBL/GenBank/DDBJ databases">
        <title>Phytopthora megakarya and P. palmivora, two closely related causual agents of cacao black pod achieved similar genome size and gene model numbers by different mechanisms.</title>
        <authorList>
            <person name="Ali S."/>
            <person name="Shao J."/>
            <person name="Larry D.J."/>
            <person name="Kronmiller B."/>
            <person name="Shen D."/>
            <person name="Strem M.D."/>
            <person name="Melnick R.L."/>
            <person name="Guiltinan M.J."/>
            <person name="Tyler B.M."/>
            <person name="Meinhardt L.W."/>
            <person name="Bailey B.A."/>
        </authorList>
    </citation>
    <scope>NUCLEOTIDE SEQUENCE [LARGE SCALE GENOMIC DNA]</scope>
    <source>
        <strain evidence="2">zdho120</strain>
    </source>
</reference>
<evidence type="ECO:0000313" key="2">
    <source>
        <dbReference type="Proteomes" id="UP000198211"/>
    </source>
</evidence>
<dbReference type="EMBL" id="NBNE01006008">
    <property type="protein sequence ID" value="OWZ02679.1"/>
    <property type="molecule type" value="Genomic_DNA"/>
</dbReference>
<proteinExistence type="predicted"/>
<comment type="caution">
    <text evidence="1">The sequence shown here is derived from an EMBL/GenBank/DDBJ whole genome shotgun (WGS) entry which is preliminary data.</text>
</comment>
<gene>
    <name evidence="1" type="ORF">PHMEG_00025716</name>
</gene>
<keyword evidence="2" id="KW-1185">Reference proteome</keyword>
<accession>A0A225VCM4</accession>